<dbReference type="GO" id="GO:0046330">
    <property type="term" value="P:positive regulation of JNK cascade"/>
    <property type="evidence" value="ECO:0007669"/>
    <property type="project" value="TreeGrafter"/>
</dbReference>
<dbReference type="InterPro" id="IPR015943">
    <property type="entry name" value="WD40/YVTN_repeat-like_dom_sf"/>
</dbReference>
<dbReference type="InterPro" id="IPR055292">
    <property type="entry name" value="MABP1"/>
</dbReference>
<dbReference type="PANTHER" id="PTHR44813">
    <property type="entry name" value="MITOGEN-ACTIVATED PROTEIN KINASE-BINDING PROTEIN 1"/>
    <property type="match status" value="1"/>
</dbReference>
<dbReference type="Gene3D" id="2.130.10.10">
    <property type="entry name" value="YVTN repeat-like/Quinoprotein amine dehydrogenase"/>
    <property type="match status" value="1"/>
</dbReference>
<evidence type="ECO:0000313" key="1">
    <source>
        <dbReference type="EMBL" id="OPJ89970.1"/>
    </source>
</evidence>
<keyword evidence="2" id="KW-1185">Reference proteome</keyword>
<gene>
    <name evidence="1" type="ORF">AV530_006012</name>
</gene>
<dbReference type="OrthoDB" id="6154712at2759"/>
<dbReference type="GO" id="GO:0043124">
    <property type="term" value="P:negative regulation of canonical NF-kappaB signal transduction"/>
    <property type="evidence" value="ECO:0007669"/>
    <property type="project" value="TreeGrafter"/>
</dbReference>
<organism evidence="1 2">
    <name type="scientific">Patagioenas fasciata monilis</name>
    <dbReference type="NCBI Taxonomy" id="372326"/>
    <lineage>
        <taxon>Eukaryota</taxon>
        <taxon>Metazoa</taxon>
        <taxon>Chordata</taxon>
        <taxon>Craniata</taxon>
        <taxon>Vertebrata</taxon>
        <taxon>Euteleostomi</taxon>
        <taxon>Archelosauria</taxon>
        <taxon>Archosauria</taxon>
        <taxon>Dinosauria</taxon>
        <taxon>Saurischia</taxon>
        <taxon>Theropoda</taxon>
        <taxon>Coelurosauria</taxon>
        <taxon>Aves</taxon>
        <taxon>Neognathae</taxon>
        <taxon>Neoaves</taxon>
        <taxon>Columbimorphae</taxon>
        <taxon>Columbiformes</taxon>
        <taxon>Columbidae</taxon>
        <taxon>Patagioenas</taxon>
    </lineage>
</organism>
<dbReference type="GO" id="GO:0005737">
    <property type="term" value="C:cytoplasm"/>
    <property type="evidence" value="ECO:0007669"/>
    <property type="project" value="TreeGrafter"/>
</dbReference>
<accession>A0A1V4KZR8</accession>
<protein>
    <submittedName>
        <fullName evidence="1">Uncharacterized protein</fullName>
    </submittedName>
</protein>
<dbReference type="Proteomes" id="UP000190648">
    <property type="component" value="Unassembled WGS sequence"/>
</dbReference>
<name>A0A1V4KZR8_PATFA</name>
<dbReference type="PANTHER" id="PTHR44813:SF1">
    <property type="entry name" value="MITOGEN-ACTIVATED PROTEIN KINASE-BINDING PROTEIN 1"/>
    <property type="match status" value="1"/>
</dbReference>
<proteinExistence type="predicted"/>
<dbReference type="STRING" id="372326.A0A1V4KZR8"/>
<reference evidence="1 2" key="1">
    <citation type="submission" date="2016-02" db="EMBL/GenBank/DDBJ databases">
        <title>Band-tailed pigeon sequencing and assembly.</title>
        <authorList>
            <person name="Soares A.E."/>
            <person name="Novak B.J."/>
            <person name="Rice E.S."/>
            <person name="O'Connell B."/>
            <person name="Chang D."/>
            <person name="Weber S."/>
            <person name="Shapiro B."/>
        </authorList>
    </citation>
    <scope>NUCLEOTIDE SEQUENCE [LARGE SCALE GENOMIC DNA]</scope>
    <source>
        <strain evidence="1">BTP2013</strain>
        <tissue evidence="1">Blood</tissue>
    </source>
</reference>
<comment type="caution">
    <text evidence="1">The sequence shown here is derived from an EMBL/GenBank/DDBJ whole genome shotgun (WGS) entry which is preliminary data.</text>
</comment>
<evidence type="ECO:0000313" key="2">
    <source>
        <dbReference type="Proteomes" id="UP000190648"/>
    </source>
</evidence>
<dbReference type="AlphaFoldDB" id="A0A1V4KZR8"/>
<sequence length="89" mass="10134">MLVNVWLWKKEALVASNKVSCSVTAVSFADDAYFVTVGHRHVKFWFLDSAREMKVTMVTMVSGGKTLNASFFHQKWGWMWLKPSPPNPA</sequence>
<dbReference type="EMBL" id="LSYS01000765">
    <property type="protein sequence ID" value="OPJ89970.1"/>
    <property type="molecule type" value="Genomic_DNA"/>
</dbReference>